<keyword evidence="4" id="KW-1185">Reference proteome</keyword>
<feature type="region of interest" description="Disordered" evidence="1">
    <location>
        <begin position="1"/>
        <end position="40"/>
    </location>
</feature>
<evidence type="ECO:0000256" key="1">
    <source>
        <dbReference type="SAM" id="MobiDB-lite"/>
    </source>
</evidence>
<feature type="compositionally biased region" description="Basic and acidic residues" evidence="1">
    <location>
        <begin position="7"/>
        <end position="24"/>
    </location>
</feature>
<accession>A0A8X7N2A4</accession>
<dbReference type="PANTHER" id="PTHR23272">
    <property type="entry name" value="BED FINGER-RELATED"/>
    <property type="match status" value="1"/>
</dbReference>
<sequence length="165" mass="18601">MHILRANKKEDESPLKAARQERQARVQQGAESEDMDPTDDEVVRYIRGAAAWRDTDGTPNKWWKDNECEFPQLSKLARIVLSVPGSTAAVERVFSHAGWIASAQRARLNGTTMGMLVTSYAWMQQEIDRLVGLDDSAKAAGASILRMMDKTIKAKKEKQSKRRIK</sequence>
<reference evidence="3" key="2">
    <citation type="journal article" date="2019" name="IMA Fungus">
        <title>Genome sequencing and comparison of five Tilletia species to identify candidate genes for the detection of regulated species infecting wheat.</title>
        <authorList>
            <person name="Nguyen H.D.T."/>
            <person name="Sultana T."/>
            <person name="Kesanakurti P."/>
            <person name="Hambleton S."/>
        </authorList>
    </citation>
    <scope>NUCLEOTIDE SEQUENCE</scope>
    <source>
        <strain evidence="3">DAOMC 236422</strain>
    </source>
</reference>
<feature type="compositionally biased region" description="Acidic residues" evidence="1">
    <location>
        <begin position="31"/>
        <end position="40"/>
    </location>
</feature>
<evidence type="ECO:0000313" key="4">
    <source>
        <dbReference type="Proteomes" id="UP000078113"/>
    </source>
</evidence>
<dbReference type="SUPFAM" id="SSF53098">
    <property type="entry name" value="Ribonuclease H-like"/>
    <property type="match status" value="1"/>
</dbReference>
<protein>
    <recommendedName>
        <fullName evidence="2">HAT C-terminal dimerisation domain-containing protein</fullName>
    </recommendedName>
</protein>
<dbReference type="EMBL" id="LWDG02000729">
    <property type="protein sequence ID" value="KAE8262881.1"/>
    <property type="molecule type" value="Genomic_DNA"/>
</dbReference>
<evidence type="ECO:0000313" key="3">
    <source>
        <dbReference type="EMBL" id="KAE8262881.1"/>
    </source>
</evidence>
<comment type="caution">
    <text evidence="3">The sequence shown here is derived from an EMBL/GenBank/DDBJ whole genome shotgun (WGS) entry which is preliminary data.</text>
</comment>
<dbReference type="GO" id="GO:0046983">
    <property type="term" value="F:protein dimerization activity"/>
    <property type="evidence" value="ECO:0007669"/>
    <property type="project" value="InterPro"/>
</dbReference>
<reference evidence="3" key="1">
    <citation type="submission" date="2016-04" db="EMBL/GenBank/DDBJ databases">
        <authorList>
            <person name="Nguyen H.D."/>
            <person name="Samba Siva P."/>
            <person name="Cullis J."/>
            <person name="Levesque C.A."/>
            <person name="Hambleton S."/>
        </authorList>
    </citation>
    <scope>NUCLEOTIDE SEQUENCE</scope>
    <source>
        <strain evidence="3">DAOMC 236422</strain>
    </source>
</reference>
<dbReference type="Proteomes" id="UP000078113">
    <property type="component" value="Unassembled WGS sequence"/>
</dbReference>
<dbReference type="InterPro" id="IPR008906">
    <property type="entry name" value="HATC_C_dom"/>
</dbReference>
<gene>
    <name evidence="3" type="ORF">A4X09_0g7365</name>
</gene>
<name>A0A8X7N2A4_9BASI</name>
<proteinExistence type="predicted"/>
<feature type="domain" description="HAT C-terminal dimerisation" evidence="2">
    <location>
        <begin position="56"/>
        <end position="123"/>
    </location>
</feature>
<evidence type="ECO:0000259" key="2">
    <source>
        <dbReference type="Pfam" id="PF05699"/>
    </source>
</evidence>
<dbReference type="InterPro" id="IPR012337">
    <property type="entry name" value="RNaseH-like_sf"/>
</dbReference>
<organism evidence="3 4">
    <name type="scientific">Tilletia walkeri</name>
    <dbReference type="NCBI Taxonomy" id="117179"/>
    <lineage>
        <taxon>Eukaryota</taxon>
        <taxon>Fungi</taxon>
        <taxon>Dikarya</taxon>
        <taxon>Basidiomycota</taxon>
        <taxon>Ustilaginomycotina</taxon>
        <taxon>Exobasidiomycetes</taxon>
        <taxon>Tilletiales</taxon>
        <taxon>Tilletiaceae</taxon>
        <taxon>Tilletia</taxon>
    </lineage>
</organism>
<dbReference type="PANTHER" id="PTHR23272:SF161">
    <property type="entry name" value="ZINC FINGER BED DOMAIN-CONTAINING PROTEIN RICESLEEPER 1-LIKE"/>
    <property type="match status" value="1"/>
</dbReference>
<dbReference type="AlphaFoldDB" id="A0A8X7N2A4"/>
<dbReference type="Pfam" id="PF05699">
    <property type="entry name" value="Dimer_Tnp_hAT"/>
    <property type="match status" value="1"/>
</dbReference>